<evidence type="ECO:0000313" key="2">
    <source>
        <dbReference type="EMBL" id="KAL2837520.1"/>
    </source>
</evidence>
<protein>
    <submittedName>
        <fullName evidence="2">Uncharacterized protein</fullName>
    </submittedName>
</protein>
<dbReference type="EMBL" id="JBFXLR010000096">
    <property type="protein sequence ID" value="KAL2837520.1"/>
    <property type="molecule type" value="Genomic_DNA"/>
</dbReference>
<evidence type="ECO:0000256" key="1">
    <source>
        <dbReference type="SAM" id="MobiDB-lite"/>
    </source>
</evidence>
<name>A0ABR4JBV0_9EURO</name>
<sequence>MAPPQSYYSPSEAGRPSGGGYAETIISEAPSHVSRSSRASHASHAARPQSQYDYPALQAGSYAHSNAPSRSHASSYAPSHAGTMRTHASDMHRSAISNAHTQAHSHSHYSSEMQPYDHHQYMGGSGSGEPNRGSLYRQDMADRRDRALRDEADRLACAARAREDEAFRGMYSGAGGSSSARRITGGAGGYGHGYDDGRSVASGYTQGTSRHGGPQYADSQYGGYDDDDRTIVPDDSHSVAGSRGGYHGRR</sequence>
<dbReference type="Proteomes" id="UP001610444">
    <property type="component" value="Unassembled WGS sequence"/>
</dbReference>
<feature type="region of interest" description="Disordered" evidence="1">
    <location>
        <begin position="169"/>
        <end position="250"/>
    </location>
</feature>
<keyword evidence="3" id="KW-1185">Reference proteome</keyword>
<proteinExistence type="predicted"/>
<feature type="compositionally biased region" description="Polar residues" evidence="1">
    <location>
        <begin position="63"/>
        <end position="77"/>
    </location>
</feature>
<feature type="compositionally biased region" description="Low complexity" evidence="1">
    <location>
        <begin position="29"/>
        <end position="51"/>
    </location>
</feature>
<dbReference type="RefSeq" id="XP_070892566.1">
    <property type="nucleotide sequence ID" value="XM_071047340.1"/>
</dbReference>
<dbReference type="GeneID" id="98162504"/>
<evidence type="ECO:0000313" key="3">
    <source>
        <dbReference type="Proteomes" id="UP001610444"/>
    </source>
</evidence>
<reference evidence="2 3" key="1">
    <citation type="submission" date="2024-07" db="EMBL/GenBank/DDBJ databases">
        <title>Section-level genome sequencing and comparative genomics of Aspergillus sections Usti and Cavernicolus.</title>
        <authorList>
            <consortium name="Lawrence Berkeley National Laboratory"/>
            <person name="Nybo J.L."/>
            <person name="Vesth T.C."/>
            <person name="Theobald S."/>
            <person name="Frisvad J.C."/>
            <person name="Larsen T.O."/>
            <person name="Kjaerboelling I."/>
            <person name="Rothschild-Mancinelli K."/>
            <person name="Lyhne E.K."/>
            <person name="Kogle M.E."/>
            <person name="Barry K."/>
            <person name="Clum A."/>
            <person name="Na H."/>
            <person name="Ledsgaard L."/>
            <person name="Lin J."/>
            <person name="Lipzen A."/>
            <person name="Kuo A."/>
            <person name="Riley R."/>
            <person name="Mondo S."/>
            <person name="LaButti K."/>
            <person name="Haridas S."/>
            <person name="Pangalinan J."/>
            <person name="Salamov A.A."/>
            <person name="Simmons B.A."/>
            <person name="Magnuson J.K."/>
            <person name="Chen J."/>
            <person name="Drula E."/>
            <person name="Henrissat B."/>
            <person name="Wiebenga A."/>
            <person name="Lubbers R.J."/>
            <person name="Gomes A.C."/>
            <person name="Macurrencykelacurrency M.R."/>
            <person name="Stajich J."/>
            <person name="Grigoriev I.V."/>
            <person name="Mortensen U.H."/>
            <person name="De vries R.P."/>
            <person name="Baker S.E."/>
            <person name="Andersen M.R."/>
        </authorList>
    </citation>
    <scope>NUCLEOTIDE SEQUENCE [LARGE SCALE GENOMIC DNA]</scope>
    <source>
        <strain evidence="2 3">CBS 756.74</strain>
    </source>
</reference>
<feature type="compositionally biased region" description="Polar residues" evidence="1">
    <location>
        <begin position="95"/>
        <end position="113"/>
    </location>
</feature>
<comment type="caution">
    <text evidence="2">The sequence shown here is derived from an EMBL/GenBank/DDBJ whole genome shotgun (WGS) entry which is preliminary data.</text>
</comment>
<feature type="region of interest" description="Disordered" evidence="1">
    <location>
        <begin position="1"/>
        <end position="147"/>
    </location>
</feature>
<gene>
    <name evidence="2" type="ORF">BJX68DRAFT_273015</name>
</gene>
<accession>A0ABR4JBV0</accession>
<organism evidence="2 3">
    <name type="scientific">Aspergillus pseudodeflectus</name>
    <dbReference type="NCBI Taxonomy" id="176178"/>
    <lineage>
        <taxon>Eukaryota</taxon>
        <taxon>Fungi</taxon>
        <taxon>Dikarya</taxon>
        <taxon>Ascomycota</taxon>
        <taxon>Pezizomycotina</taxon>
        <taxon>Eurotiomycetes</taxon>
        <taxon>Eurotiomycetidae</taxon>
        <taxon>Eurotiales</taxon>
        <taxon>Aspergillaceae</taxon>
        <taxon>Aspergillus</taxon>
        <taxon>Aspergillus subgen. Nidulantes</taxon>
    </lineage>
</organism>